<keyword evidence="9" id="KW-1185">Reference proteome</keyword>
<dbReference type="SMART" id="SM00884">
    <property type="entry name" value="Cullin_Nedd8"/>
    <property type="match status" value="1"/>
</dbReference>
<dbReference type="GO" id="GO:0031625">
    <property type="term" value="F:ubiquitin protein ligase binding"/>
    <property type="evidence" value="ECO:0000318"/>
    <property type="project" value="GO_Central"/>
</dbReference>
<dbReference type="InterPro" id="IPR001373">
    <property type="entry name" value="Cullin_N"/>
</dbReference>
<dbReference type="GO" id="GO:0080090">
    <property type="term" value="P:regulation of primary metabolic process"/>
    <property type="evidence" value="ECO:0007669"/>
    <property type="project" value="UniProtKB-ARBA"/>
</dbReference>
<dbReference type="InterPro" id="IPR059120">
    <property type="entry name" value="Cullin-like_AB"/>
</dbReference>
<dbReference type="GO" id="GO:0016567">
    <property type="term" value="P:protein ubiquitination"/>
    <property type="evidence" value="ECO:0000318"/>
    <property type="project" value="GO_Central"/>
</dbReference>
<dbReference type="InterPro" id="IPR016158">
    <property type="entry name" value="Cullin_homology"/>
</dbReference>
<dbReference type="FunFam" id="1.20.1310.10:FF:000002">
    <property type="entry name" value="cullin-3 isoform X1"/>
    <property type="match status" value="1"/>
</dbReference>
<dbReference type="SUPFAM" id="SSF46785">
    <property type="entry name" value="Winged helix' DNA-binding domain"/>
    <property type="match status" value="1"/>
</dbReference>
<accession>B6K6K0</accession>
<dbReference type="InterPro" id="IPR016159">
    <property type="entry name" value="Cullin_repeat-like_dom_sf"/>
</dbReference>
<evidence type="ECO:0000313" key="7">
    <source>
        <dbReference type="EMBL" id="EEB09154.2"/>
    </source>
</evidence>
<dbReference type="STRING" id="402676.B6K6K0"/>
<dbReference type="GO" id="GO:0007165">
    <property type="term" value="P:signal transduction"/>
    <property type="evidence" value="ECO:0007669"/>
    <property type="project" value="UniProtKB-ARBA"/>
</dbReference>
<dbReference type="Gene3D" id="1.20.1310.10">
    <property type="entry name" value="Cullin Repeats"/>
    <property type="match status" value="4"/>
</dbReference>
<dbReference type="eggNOG" id="KOG2166">
    <property type="taxonomic scope" value="Eukaryota"/>
</dbReference>
<dbReference type="GO" id="GO:0031463">
    <property type="term" value="C:Cul3-RING ubiquitin ligase complex"/>
    <property type="evidence" value="ECO:0000318"/>
    <property type="project" value="GO_Central"/>
</dbReference>
<dbReference type="Gene3D" id="3.30.230.130">
    <property type="entry name" value="Cullin, Chain C, Domain 2"/>
    <property type="match status" value="1"/>
</dbReference>
<evidence type="ECO:0000256" key="5">
    <source>
        <dbReference type="RuleBase" id="RU003829"/>
    </source>
</evidence>
<dbReference type="OrthoDB" id="27073at2759"/>
<dbReference type="FunFam" id="1.20.1310.10:FF:000001">
    <property type="entry name" value="Cullin 3"/>
    <property type="match status" value="1"/>
</dbReference>
<dbReference type="PROSITE" id="PS50069">
    <property type="entry name" value="CULLIN_2"/>
    <property type="match status" value="1"/>
</dbReference>
<dbReference type="GeneID" id="7050889"/>
<evidence type="ECO:0000256" key="2">
    <source>
        <dbReference type="ARBA" id="ARBA00022499"/>
    </source>
</evidence>
<evidence type="ECO:0000313" key="8">
    <source>
        <dbReference type="JaponicusDB" id="SJAG_04335"/>
    </source>
</evidence>
<dbReference type="InterPro" id="IPR016157">
    <property type="entry name" value="Cullin_CS"/>
</dbReference>
<dbReference type="AlphaFoldDB" id="B6K6K0"/>
<evidence type="ECO:0000256" key="1">
    <source>
        <dbReference type="ARBA" id="ARBA00006019"/>
    </source>
</evidence>
<dbReference type="InterPro" id="IPR036317">
    <property type="entry name" value="Cullin_homology_sf"/>
</dbReference>
<protein>
    <submittedName>
        <fullName evidence="7">Cullin 3</fullName>
    </submittedName>
</protein>
<evidence type="ECO:0000259" key="6">
    <source>
        <dbReference type="PROSITE" id="PS50069"/>
    </source>
</evidence>
<dbReference type="InterPro" id="IPR036388">
    <property type="entry name" value="WH-like_DNA-bd_sf"/>
</dbReference>
<dbReference type="FunFam" id="1.10.10.10:FF:000091">
    <property type="entry name" value="Cullin 3"/>
    <property type="match status" value="1"/>
</dbReference>
<dbReference type="InterPro" id="IPR019559">
    <property type="entry name" value="Cullin_neddylation_domain"/>
</dbReference>
<dbReference type="GO" id="GO:0000278">
    <property type="term" value="P:mitotic cell cycle"/>
    <property type="evidence" value="ECO:0007669"/>
    <property type="project" value="UniProtKB-ARBA"/>
</dbReference>
<organism evidence="7 9">
    <name type="scientific">Schizosaccharomyces japonicus (strain yFS275 / FY16936)</name>
    <name type="common">Fission yeast</name>
    <dbReference type="NCBI Taxonomy" id="402676"/>
    <lineage>
        <taxon>Eukaryota</taxon>
        <taxon>Fungi</taxon>
        <taxon>Dikarya</taxon>
        <taxon>Ascomycota</taxon>
        <taxon>Taphrinomycotina</taxon>
        <taxon>Schizosaccharomycetes</taxon>
        <taxon>Schizosaccharomycetales</taxon>
        <taxon>Schizosaccharomycetaceae</taxon>
        <taxon>Schizosaccharomyces</taxon>
    </lineage>
</organism>
<dbReference type="JaponicusDB" id="SJAG_04335">
    <property type="gene designation" value="cul3"/>
</dbReference>
<dbReference type="VEuPathDB" id="FungiDB:SJAG_04335"/>
<dbReference type="GO" id="GO:0006950">
    <property type="term" value="P:response to stress"/>
    <property type="evidence" value="ECO:0007669"/>
    <property type="project" value="UniProtKB-ARBA"/>
</dbReference>
<reference evidence="7 9" key="1">
    <citation type="journal article" date="2011" name="Science">
        <title>Comparative functional genomics of the fission yeasts.</title>
        <authorList>
            <person name="Rhind N."/>
            <person name="Chen Z."/>
            <person name="Yassour M."/>
            <person name="Thompson D.A."/>
            <person name="Haas B.J."/>
            <person name="Habib N."/>
            <person name="Wapinski I."/>
            <person name="Roy S."/>
            <person name="Lin M.F."/>
            <person name="Heiman D.I."/>
            <person name="Young S.K."/>
            <person name="Furuya K."/>
            <person name="Guo Y."/>
            <person name="Pidoux A."/>
            <person name="Chen H.M."/>
            <person name="Robbertse B."/>
            <person name="Goldberg J.M."/>
            <person name="Aoki K."/>
            <person name="Bayne E.H."/>
            <person name="Berlin A.M."/>
            <person name="Desjardins C.A."/>
            <person name="Dobbs E."/>
            <person name="Dukaj L."/>
            <person name="Fan L."/>
            <person name="FitzGerald M.G."/>
            <person name="French C."/>
            <person name="Gujja S."/>
            <person name="Hansen K."/>
            <person name="Keifenheim D."/>
            <person name="Levin J.Z."/>
            <person name="Mosher R.A."/>
            <person name="Mueller C.A."/>
            <person name="Pfiffner J."/>
            <person name="Priest M."/>
            <person name="Russ C."/>
            <person name="Smialowska A."/>
            <person name="Swoboda P."/>
            <person name="Sykes S.M."/>
            <person name="Vaughn M."/>
            <person name="Vengrova S."/>
            <person name="Yoder R."/>
            <person name="Zeng Q."/>
            <person name="Allshire R."/>
            <person name="Baulcombe D."/>
            <person name="Birren B.W."/>
            <person name="Brown W."/>
            <person name="Ekwall K."/>
            <person name="Kellis M."/>
            <person name="Leatherwood J."/>
            <person name="Levin H."/>
            <person name="Margalit H."/>
            <person name="Martienssen R."/>
            <person name="Nieduszynski C.A."/>
            <person name="Spatafora J.W."/>
            <person name="Friedman N."/>
            <person name="Dalgaard J.Z."/>
            <person name="Baumann P."/>
            <person name="Niki H."/>
            <person name="Regev A."/>
            <person name="Nusbaum C."/>
        </authorList>
    </citation>
    <scope>NUCLEOTIDE SEQUENCE [LARGE SCALE GENOMIC DNA]</scope>
    <source>
        <strain evidence="9">yFS275 / FY16936</strain>
    </source>
</reference>
<dbReference type="SMART" id="SM00182">
    <property type="entry name" value="CULLIN"/>
    <property type="match status" value="1"/>
</dbReference>
<dbReference type="SUPFAM" id="SSF75632">
    <property type="entry name" value="Cullin homology domain"/>
    <property type="match status" value="1"/>
</dbReference>
<dbReference type="GO" id="GO:0006915">
    <property type="term" value="P:apoptotic process"/>
    <property type="evidence" value="ECO:0007669"/>
    <property type="project" value="UniProtKB-ARBA"/>
</dbReference>
<sequence>MNMQRPGKPKIRAPRKFYPKARDWKESWSVLSSAIQEIFQKNTSKLSFEELYRNAYTLVLYKNGDKLYNGVSELIASRLSTTIKETLNNDCDAKTIEQKNTATNSKQQLASCERYLSAVEKCWSEHTVAMYMIASVLKYMDKTYSKEAGELPIYDMGLLLFRDNVLFKEDNLGQLVIEAVLKLVEMDRNDMSINRPVVKSCLEMLILLPSKTKNLTLYDSFFTPLLLETSRTFYAEEATEFLECYTVPEYLKWLNERIEQENNRMRHYLSTRVETQVIGVLRDEFLSKRLTAILEMPSSGLWFMIENSQIAELTQLYNSFLTITEGIPQLRQFLYNRVIEKGREINANTERKSSSETGKPLSTTSIATQWVSSVLALWTKLTSILTESMNNDRLIHNTISDAFTSFINDCPRSPEYISLFIDDYLKKGLRGQSEAEVEQMLQKSVTLFRFVSEKDVFEKYYKIHLAKRLLNNRLSSEDVELELISRLKLEAGNVFTSKMEGMLTDMRLSQDANKEYKDYLTENNISSAFDLNVSVLASSFWPVEMQPEKLKCNFPQELEEAKDVFTSFYLSKHSGRQLAWYPTMGTADVRVAFKNRKHDLNVSTVALMILLHFEDVEATEPILYETLRDRIQIEESDLKRNLQSLACAKYKILLKEPKGRNINPGDKFYFNDAFTSNLARIKIATVASARVENDHERKETLEKIDESRKHQVEACIVRVMKDRKTLDHNQLIAEVSRQLSTRFMPNPMMIKRRIEALIEREYLQRNADNSRVYEYLA</sequence>
<comment type="similarity">
    <text evidence="1 4 5">Belongs to the cullin family.</text>
</comment>
<dbReference type="SUPFAM" id="SSF74788">
    <property type="entry name" value="Cullin repeat-like"/>
    <property type="match status" value="1"/>
</dbReference>
<dbReference type="PANTHER" id="PTHR11932">
    <property type="entry name" value="CULLIN"/>
    <property type="match status" value="1"/>
</dbReference>
<dbReference type="Pfam" id="PF10557">
    <property type="entry name" value="Cullin_Nedd8"/>
    <property type="match status" value="1"/>
</dbReference>
<name>B6K6K0_SCHJY</name>
<evidence type="ECO:0000313" key="9">
    <source>
        <dbReference type="Proteomes" id="UP000001744"/>
    </source>
</evidence>
<dbReference type="PROSITE" id="PS01256">
    <property type="entry name" value="CULLIN_1"/>
    <property type="match status" value="1"/>
</dbReference>
<feature type="domain" description="Cullin family profile" evidence="6">
    <location>
        <begin position="412"/>
        <end position="646"/>
    </location>
</feature>
<dbReference type="Proteomes" id="UP000001744">
    <property type="component" value="Unassembled WGS sequence"/>
</dbReference>
<dbReference type="OMA" id="MFKDMTI"/>
<evidence type="ECO:0000256" key="4">
    <source>
        <dbReference type="PROSITE-ProRule" id="PRU00330"/>
    </source>
</evidence>
<dbReference type="InterPro" id="IPR045093">
    <property type="entry name" value="Cullin"/>
</dbReference>
<dbReference type="EMBL" id="KE651167">
    <property type="protein sequence ID" value="EEB09154.2"/>
    <property type="molecule type" value="Genomic_DNA"/>
</dbReference>
<dbReference type="GO" id="GO:0005737">
    <property type="term" value="C:cytoplasm"/>
    <property type="evidence" value="ECO:0007669"/>
    <property type="project" value="UniProtKB-ARBA"/>
</dbReference>
<dbReference type="Gene3D" id="1.10.10.10">
    <property type="entry name" value="Winged helix-like DNA-binding domain superfamily/Winged helix DNA-binding domain"/>
    <property type="match status" value="1"/>
</dbReference>
<keyword evidence="2" id="KW-1017">Isopeptide bond</keyword>
<dbReference type="GO" id="GO:0010468">
    <property type="term" value="P:regulation of gene expression"/>
    <property type="evidence" value="ECO:0007669"/>
    <property type="project" value="UniProtKB-ARBA"/>
</dbReference>
<dbReference type="GO" id="GO:0043161">
    <property type="term" value="P:proteasome-mediated ubiquitin-dependent protein catabolic process"/>
    <property type="evidence" value="ECO:0007669"/>
    <property type="project" value="UniProtKB-ARBA"/>
</dbReference>
<proteinExistence type="inferred from homology"/>
<dbReference type="HOGENOM" id="CLU_004747_7_1_1"/>
<dbReference type="Pfam" id="PF00888">
    <property type="entry name" value="Cullin"/>
    <property type="match status" value="1"/>
</dbReference>
<dbReference type="InterPro" id="IPR036390">
    <property type="entry name" value="WH_DNA-bd_sf"/>
</dbReference>
<keyword evidence="3" id="KW-0832">Ubl conjugation</keyword>
<dbReference type="RefSeq" id="XP_002175447.2">
    <property type="nucleotide sequence ID" value="XM_002175411.2"/>
</dbReference>
<evidence type="ECO:0000256" key="3">
    <source>
        <dbReference type="ARBA" id="ARBA00022843"/>
    </source>
</evidence>
<gene>
    <name evidence="8" type="primary">cul3</name>
    <name evidence="7" type="ORF">SJAG_04335</name>
</gene>
<dbReference type="Pfam" id="PF26557">
    <property type="entry name" value="Cullin_AB"/>
    <property type="match status" value="1"/>
</dbReference>